<sequence length="232" mass="27194">MGSVPPEDNSIPYWQVNIPPSERTPTCPEFLLNLTPKDIGIVSTPDSDYHRDSWSEARKKVHSNCINLFQRAPSELRKYLAFTWKLRQEYGSVLNFIFTQRLHWEQPVVPKGAPFECGEDLKVLWNDWPYGIDERIVHLVVWTKFELEENEKTGDLTEEARKMIDGWVKEAFQEVEEDNVIWFKNWMSLKSVKAVEHFHVMLFDPDLEFVMKVTNGDVPSFMIEAGIDPYKK</sequence>
<dbReference type="InterPro" id="IPR022036">
    <property type="entry name" value="DUF3605"/>
</dbReference>
<protein>
    <recommendedName>
        <fullName evidence="3">N-acetylglucosamine-induced protein 1</fullName>
    </recommendedName>
</protein>
<dbReference type="GO" id="GO:0005737">
    <property type="term" value="C:cytoplasm"/>
    <property type="evidence" value="ECO:0007669"/>
    <property type="project" value="TreeGrafter"/>
</dbReference>
<dbReference type="AlphaFoldDB" id="A0AA39YR90"/>
<dbReference type="PANTHER" id="PTHR35020">
    <property type="entry name" value="N-ACETYLGLUCOSAMINE-INDUCED PROTEIN 1"/>
    <property type="match status" value="1"/>
</dbReference>
<dbReference type="Pfam" id="PF12239">
    <property type="entry name" value="DUF3605"/>
    <property type="match status" value="1"/>
</dbReference>
<keyword evidence="2" id="KW-1185">Reference proteome</keyword>
<name>A0AA39YR90_9PEZI</name>
<accession>A0AA39YR90</accession>
<dbReference type="Proteomes" id="UP001174936">
    <property type="component" value="Unassembled WGS sequence"/>
</dbReference>
<proteinExistence type="predicted"/>
<comment type="caution">
    <text evidence="1">The sequence shown here is derived from an EMBL/GenBank/DDBJ whole genome shotgun (WGS) entry which is preliminary data.</text>
</comment>
<evidence type="ECO:0008006" key="3">
    <source>
        <dbReference type="Google" id="ProtNLM"/>
    </source>
</evidence>
<reference evidence="1" key="1">
    <citation type="submission" date="2023-06" db="EMBL/GenBank/DDBJ databases">
        <title>Genome-scale phylogeny and comparative genomics of the fungal order Sordariales.</title>
        <authorList>
            <consortium name="Lawrence Berkeley National Laboratory"/>
            <person name="Hensen N."/>
            <person name="Bonometti L."/>
            <person name="Westerberg I."/>
            <person name="Brannstrom I.O."/>
            <person name="Guillou S."/>
            <person name="Cros-Aarteil S."/>
            <person name="Calhoun S."/>
            <person name="Haridas S."/>
            <person name="Kuo A."/>
            <person name="Mondo S."/>
            <person name="Pangilinan J."/>
            <person name="Riley R."/>
            <person name="Labutti K."/>
            <person name="Andreopoulos B."/>
            <person name="Lipzen A."/>
            <person name="Chen C."/>
            <person name="Yanf M."/>
            <person name="Daum C."/>
            <person name="Ng V."/>
            <person name="Clum A."/>
            <person name="Steindorff A."/>
            <person name="Ohm R."/>
            <person name="Martin F."/>
            <person name="Silar P."/>
            <person name="Natvig D."/>
            <person name="Lalanne C."/>
            <person name="Gautier V."/>
            <person name="Ament-Velasquez S.L."/>
            <person name="Kruys A."/>
            <person name="Hutchinson M.I."/>
            <person name="Powell A.J."/>
            <person name="Barry K."/>
            <person name="Miller A.N."/>
            <person name="Grigoriev I.V."/>
            <person name="Debuchy R."/>
            <person name="Gladieux P."/>
            <person name="Thoren M.H."/>
            <person name="Johannesson H."/>
        </authorList>
    </citation>
    <scope>NUCLEOTIDE SEQUENCE</scope>
    <source>
        <strain evidence="1">SMH2532-1</strain>
    </source>
</reference>
<evidence type="ECO:0000313" key="2">
    <source>
        <dbReference type="Proteomes" id="UP001174936"/>
    </source>
</evidence>
<organism evidence="1 2">
    <name type="scientific">Cercophora newfieldiana</name>
    <dbReference type="NCBI Taxonomy" id="92897"/>
    <lineage>
        <taxon>Eukaryota</taxon>
        <taxon>Fungi</taxon>
        <taxon>Dikarya</taxon>
        <taxon>Ascomycota</taxon>
        <taxon>Pezizomycotina</taxon>
        <taxon>Sordariomycetes</taxon>
        <taxon>Sordariomycetidae</taxon>
        <taxon>Sordariales</taxon>
        <taxon>Lasiosphaeriaceae</taxon>
        <taxon>Cercophora</taxon>
    </lineage>
</organism>
<evidence type="ECO:0000313" key="1">
    <source>
        <dbReference type="EMBL" id="KAK0657174.1"/>
    </source>
</evidence>
<dbReference type="EMBL" id="JAULSV010000001">
    <property type="protein sequence ID" value="KAK0657174.1"/>
    <property type="molecule type" value="Genomic_DNA"/>
</dbReference>
<dbReference type="GO" id="GO:0006044">
    <property type="term" value="P:N-acetylglucosamine metabolic process"/>
    <property type="evidence" value="ECO:0007669"/>
    <property type="project" value="TreeGrafter"/>
</dbReference>
<dbReference type="PANTHER" id="PTHR35020:SF4">
    <property type="entry name" value="N-ACETYLGLUCOSAMINE-INDUCED PROTEIN 1"/>
    <property type="match status" value="1"/>
</dbReference>
<gene>
    <name evidence="1" type="ORF">B0T16DRAFT_385763</name>
</gene>